<organism evidence="1 2">
    <name type="scientific">Bremia lactucae</name>
    <name type="common">Lettuce downy mildew</name>
    <dbReference type="NCBI Taxonomy" id="4779"/>
    <lineage>
        <taxon>Eukaryota</taxon>
        <taxon>Sar</taxon>
        <taxon>Stramenopiles</taxon>
        <taxon>Oomycota</taxon>
        <taxon>Peronosporomycetes</taxon>
        <taxon>Peronosporales</taxon>
        <taxon>Peronosporaceae</taxon>
        <taxon>Bremia</taxon>
    </lineage>
</organism>
<evidence type="ECO:0000313" key="1">
    <source>
        <dbReference type="EMBL" id="TDH71902.1"/>
    </source>
</evidence>
<keyword evidence="2" id="KW-1185">Reference proteome</keyword>
<dbReference type="KEGG" id="blac:94344758"/>
<dbReference type="GeneID" id="94344758"/>
<dbReference type="AlphaFoldDB" id="A0A976IHI1"/>
<reference evidence="1 2" key="1">
    <citation type="journal article" date="2021" name="Genome Biol.">
        <title>AFLAP: assembly-free linkage analysis pipeline using k-mers from genome sequencing data.</title>
        <authorList>
            <person name="Fletcher K."/>
            <person name="Zhang L."/>
            <person name="Gil J."/>
            <person name="Han R."/>
            <person name="Cavanaugh K."/>
            <person name="Michelmore R."/>
        </authorList>
    </citation>
    <scope>NUCLEOTIDE SEQUENCE [LARGE SCALE GENOMIC DNA]</scope>
    <source>
        <strain evidence="1 2">SF5</strain>
    </source>
</reference>
<dbReference type="RefSeq" id="XP_067821401.1">
    <property type="nucleotide sequence ID" value="XM_067959087.1"/>
</dbReference>
<gene>
    <name evidence="1" type="ORF">CCR75_000982</name>
</gene>
<comment type="caution">
    <text evidence="1">The sequence shown here is derived from an EMBL/GenBank/DDBJ whole genome shotgun (WGS) entry which is preliminary data.</text>
</comment>
<dbReference type="Proteomes" id="UP000294530">
    <property type="component" value="Unassembled WGS sequence"/>
</dbReference>
<evidence type="ECO:0000313" key="2">
    <source>
        <dbReference type="Proteomes" id="UP000294530"/>
    </source>
</evidence>
<name>A0A976IHI1_BRELC</name>
<proteinExistence type="predicted"/>
<sequence length="159" mass="17910">MRLKDSWVVKLEPQGPTFGTSGLVGHANFHFRRITTDRRASMASSSLTNHLKRKSHSTALNLEISIFKLSGRRGSVSTLEAFTMLLSQQFQLLSTLVSPHLRVLVKQGYFITGHVEFVFNELGYGRMLFISSQSVPHDANGWPACDRTHSFDRSPFKLT</sequence>
<protein>
    <submittedName>
        <fullName evidence="1">Uncharacterized protein</fullName>
    </submittedName>
</protein>
<dbReference type="EMBL" id="SHOA02000012">
    <property type="protein sequence ID" value="TDH71902.1"/>
    <property type="molecule type" value="Genomic_DNA"/>
</dbReference>
<accession>A0A976IHI1</accession>